<dbReference type="NCBIfam" id="TIGR00757">
    <property type="entry name" value="RNaseEG"/>
    <property type="match status" value="1"/>
</dbReference>
<evidence type="ECO:0000256" key="15">
    <source>
        <dbReference type="HAMAP-Rule" id="MF_00970"/>
    </source>
</evidence>
<evidence type="ECO:0000256" key="12">
    <source>
        <dbReference type="ARBA" id="ARBA00022842"/>
    </source>
</evidence>
<proteinExistence type="inferred from homology"/>
<feature type="binding site" evidence="15">
    <location>
        <position position="453"/>
    </location>
    <ligand>
        <name>Zn(2+)</name>
        <dbReference type="ChEBI" id="CHEBI:29105"/>
        <note>ligand shared between dimeric partners</note>
    </ligand>
</feature>
<dbReference type="HOGENOM" id="CLU_003468_5_0_5"/>
<dbReference type="GO" id="GO:0019843">
    <property type="term" value="F:rRNA binding"/>
    <property type="evidence" value="ECO:0007669"/>
    <property type="project" value="UniProtKB-KW"/>
</dbReference>
<feature type="region of interest" description="Disordered" evidence="16">
    <location>
        <begin position="565"/>
        <end position="811"/>
    </location>
</feature>
<evidence type="ECO:0000256" key="9">
    <source>
        <dbReference type="ARBA" id="ARBA00022730"/>
    </source>
</evidence>
<sequence length="889" mass="97891">MTKRMLIDANHPEETRVVVLDGTRLDEFDVETSTKKQLKGNIYLAKVVRVEPSLQAAFVEYGGNRHGFLAFNEIHPDYYQIPVADREKLIAEEALEAAADDDDEADSVETLGGDEAEDSAPAPRAKSRVSRSYKIQEVIKRRQIMLVQVVKEERGNKGAALTTYLSLAGRYCVFMPNTTRGGGVSRKITSATDRKRLKSIMGELIGPKGSAVILRTAGSERSRAEIRRDHDYLLRTWDSIRQTTLASRAPCLIHEEGSLIKRAIRDIYSRDIEEILVEGDAGYRTAKDFMKMLTPSHAKKVQPYKDEIMPLFHRYQVESQMDAMHSPIAQLRSGGYLVINQTEALVAIDVNSGRSTRERNIEETAYKTNLEAADEIARQLRLRDLSGLIVIDFIDMDDPRSNANVERRVKDALRNDRARIQLGRISHFGLLEMSRQRLRPSLMETSFQPCPHCHGSGSLRSVESTAIHILRIIEEEGVRRRSSEVTVTVPTAIALYILNNKRTVLAAIEARYDFQVFLLGDDTLIVPDYRMDRVKAEREGLDALPAAAPPPTAPVAALPAPEVLEDEDEDEGTVEDEAFAEENGQNGADADGQGRKRRRRRRRRRKDQDGVEIEGSSVDDEEGAPEGTADSTEDEGADDEGETGDEAEDTGDELDPADGSLSDRDGQSRRRRRRRGRRGRRDDTGNGLPEPAVPASTADTLPLDDDSIESAEIDDDPTAEDEIISSTDADSAPAGEDSAAAITDELGREGRRPPRRRRPRRKDRGVETNRAIALDASDAEAGPATAETDLAAFDDAPDAEAPFAEPLGDERLLDETPAEIAEAEAEVETAETDIDRDPADGEPPTAPVAPPPVAVVKTPDPAAAAAPPAAVPSSDQPRRVGWWSKLMSS</sequence>
<feature type="domain" description="S1 motif" evidence="17">
    <location>
        <begin position="38"/>
        <end position="164"/>
    </location>
</feature>
<evidence type="ECO:0000256" key="7">
    <source>
        <dbReference type="ARBA" id="ARBA00022722"/>
    </source>
</evidence>
<comment type="cofactor">
    <cofactor evidence="15">
        <name>Zn(2+)</name>
        <dbReference type="ChEBI" id="CHEBI:29105"/>
    </cofactor>
    <text evidence="15">Binds 2 Zn(2+) ions per homotetramer.</text>
</comment>
<dbReference type="EMBL" id="CP000230">
    <property type="protein sequence ID" value="ABC22949.1"/>
    <property type="molecule type" value="Genomic_DNA"/>
</dbReference>
<name>Q2RSE6_RHORT</name>
<evidence type="ECO:0000256" key="8">
    <source>
        <dbReference type="ARBA" id="ARBA00022723"/>
    </source>
</evidence>
<dbReference type="PANTHER" id="PTHR30001:SF1">
    <property type="entry name" value="RIBONUCLEASE E_G-LIKE PROTEIN, CHLOROPLASTIC"/>
    <property type="match status" value="1"/>
</dbReference>
<comment type="similarity">
    <text evidence="1">Belongs to the RNase E/G family. RNase G subfamily.</text>
</comment>
<comment type="subunit">
    <text evidence="15">Homotetramer formed by a dimer of dimers.</text>
</comment>
<keyword evidence="8 15" id="KW-0479">Metal-binding</keyword>
<keyword evidence="4 15" id="KW-0997">Cell inner membrane</keyword>
<feature type="binding site" evidence="15">
    <location>
        <position position="392"/>
    </location>
    <ligand>
        <name>Mg(2+)</name>
        <dbReference type="ChEBI" id="CHEBI:18420"/>
        <note>catalytic</note>
    </ligand>
</feature>
<dbReference type="eggNOG" id="COG1530">
    <property type="taxonomic scope" value="Bacteria"/>
</dbReference>
<dbReference type="GO" id="GO:0008033">
    <property type="term" value="P:tRNA processing"/>
    <property type="evidence" value="ECO:0007669"/>
    <property type="project" value="UniProtKB-UniRule"/>
</dbReference>
<feature type="compositionally biased region" description="Acidic residues" evidence="16">
    <location>
        <begin position="631"/>
        <end position="656"/>
    </location>
</feature>
<dbReference type="CDD" id="cd04453">
    <property type="entry name" value="S1_RNase_E"/>
    <property type="match status" value="1"/>
</dbReference>
<dbReference type="HAMAP" id="MF_00970">
    <property type="entry name" value="RNase_E"/>
    <property type="match status" value="1"/>
</dbReference>
<dbReference type="PATRIC" id="fig|269796.9.peg.2242"/>
<keyword evidence="13 15" id="KW-0694">RNA-binding</keyword>
<dbReference type="Proteomes" id="UP000001929">
    <property type="component" value="Chromosome"/>
</dbReference>
<feature type="compositionally biased region" description="Acidic residues" evidence="16">
    <location>
        <begin position="96"/>
        <end position="118"/>
    </location>
</feature>
<dbReference type="GO" id="GO:0005737">
    <property type="term" value="C:cytoplasm"/>
    <property type="evidence" value="ECO:0007669"/>
    <property type="project" value="UniProtKB-SubCell"/>
</dbReference>
<protein>
    <recommendedName>
        <fullName evidence="15">Ribonuclease E</fullName>
        <shortName evidence="15">RNase E</shortName>
        <ecNumber evidence="15">3.1.26.12</ecNumber>
    </recommendedName>
</protein>
<keyword evidence="9 15" id="KW-0699">rRNA-binding</keyword>
<dbReference type="InterPro" id="IPR003029">
    <property type="entry name" value="S1_domain"/>
</dbReference>
<evidence type="ECO:0000256" key="11">
    <source>
        <dbReference type="ARBA" id="ARBA00022801"/>
    </source>
</evidence>
<feature type="compositionally biased region" description="Acidic residues" evidence="16">
    <location>
        <begin position="565"/>
        <end position="580"/>
    </location>
</feature>
<evidence type="ECO:0000256" key="14">
    <source>
        <dbReference type="ARBA" id="ARBA00023136"/>
    </source>
</evidence>
<keyword evidence="3 15" id="KW-0963">Cytoplasm</keyword>
<evidence type="ECO:0000256" key="4">
    <source>
        <dbReference type="ARBA" id="ARBA00022519"/>
    </source>
</evidence>
<evidence type="ECO:0000256" key="10">
    <source>
        <dbReference type="ARBA" id="ARBA00022759"/>
    </source>
</evidence>
<comment type="similarity">
    <text evidence="15">Belongs to the RNase E/G family. RNase E subfamily.</text>
</comment>
<comment type="catalytic activity">
    <reaction evidence="15">
        <text>Endonucleolytic cleavage of single-stranded RNA in A- and U-rich regions.</text>
        <dbReference type="EC" id="3.1.26.12"/>
    </reaction>
</comment>
<keyword evidence="2 15" id="KW-1003">Cell membrane</keyword>
<dbReference type="InterPro" id="IPR019307">
    <property type="entry name" value="RNA-bd_AU-1/RNase_E/G"/>
</dbReference>
<dbReference type="STRING" id="269796.Rru_A2149"/>
<keyword evidence="12 15" id="KW-0460">Magnesium</keyword>
<keyword evidence="19" id="KW-1185">Reference proteome</keyword>
<feature type="region of interest" description="Disordered" evidence="16">
    <location>
        <begin position="823"/>
        <end position="889"/>
    </location>
</feature>
<feature type="compositionally biased region" description="Basic residues" evidence="16">
    <location>
        <begin position="669"/>
        <end position="679"/>
    </location>
</feature>
<dbReference type="PhylomeDB" id="Q2RSE6"/>
<dbReference type="GO" id="GO:0006402">
    <property type="term" value="P:mRNA catabolic process"/>
    <property type="evidence" value="ECO:0007669"/>
    <property type="project" value="UniProtKB-UniRule"/>
</dbReference>
<dbReference type="RefSeq" id="WP_011389998.1">
    <property type="nucleotide sequence ID" value="NC_007643.1"/>
</dbReference>
<evidence type="ECO:0000256" key="16">
    <source>
        <dbReference type="SAM" id="MobiDB-lite"/>
    </source>
</evidence>
<keyword evidence="5 15" id="KW-0698">rRNA processing</keyword>
<keyword evidence="15" id="KW-0862">Zinc</keyword>
<dbReference type="GO" id="GO:0000049">
    <property type="term" value="F:tRNA binding"/>
    <property type="evidence" value="ECO:0007669"/>
    <property type="project" value="UniProtKB-KW"/>
</dbReference>
<dbReference type="EC" id="3.1.26.12" evidence="15"/>
<dbReference type="GO" id="GO:0008995">
    <property type="term" value="F:ribonuclease E activity"/>
    <property type="evidence" value="ECO:0007669"/>
    <property type="project" value="UniProtKB-EC"/>
</dbReference>
<keyword evidence="10 15" id="KW-0255">Endonuclease</keyword>
<dbReference type="Gene3D" id="3.40.1260.20">
    <property type="entry name" value="Ribonuclease E, catalytic domain"/>
    <property type="match status" value="1"/>
</dbReference>
<evidence type="ECO:0000256" key="1">
    <source>
        <dbReference type="ARBA" id="ARBA00005663"/>
    </source>
</evidence>
<feature type="region of interest" description="Disordered" evidence="16">
    <location>
        <begin position="96"/>
        <end position="128"/>
    </location>
</feature>
<comment type="cofactor">
    <cofactor evidence="15">
        <name>Mg(2+)</name>
        <dbReference type="ChEBI" id="CHEBI:18420"/>
    </cofactor>
    <text evidence="15">Binds 1 Mg(2+) ion per subunit.</text>
</comment>
<dbReference type="SMART" id="SM00316">
    <property type="entry name" value="S1"/>
    <property type="match status" value="1"/>
</dbReference>
<gene>
    <name evidence="15" type="primary">rne</name>
    <name evidence="18" type="ordered locus">Rru_A2149</name>
</gene>
<keyword evidence="14 15" id="KW-0472">Membrane</keyword>
<accession>Q2RSE6</accession>
<keyword evidence="15" id="KW-0820">tRNA-binding</keyword>
<dbReference type="PANTHER" id="PTHR30001">
    <property type="entry name" value="RIBONUCLEASE"/>
    <property type="match status" value="1"/>
</dbReference>
<dbReference type="InterPro" id="IPR004659">
    <property type="entry name" value="RNase_E/G"/>
</dbReference>
<dbReference type="GO" id="GO:0008270">
    <property type="term" value="F:zinc ion binding"/>
    <property type="evidence" value="ECO:0007669"/>
    <property type="project" value="UniProtKB-UniRule"/>
</dbReference>
<dbReference type="InterPro" id="IPR028878">
    <property type="entry name" value="RNase_E"/>
</dbReference>
<dbReference type="SUPFAM" id="SSF50249">
    <property type="entry name" value="Nucleic acid-binding proteins"/>
    <property type="match status" value="1"/>
</dbReference>
<dbReference type="AlphaFoldDB" id="Q2RSE6"/>
<reference evidence="18 19" key="1">
    <citation type="journal article" date="2011" name="Stand. Genomic Sci.">
        <title>Complete genome sequence of Rhodospirillum rubrum type strain (S1).</title>
        <authorList>
            <person name="Munk A.C."/>
            <person name="Copeland A."/>
            <person name="Lucas S."/>
            <person name="Lapidus A."/>
            <person name="Del Rio T.G."/>
            <person name="Barry K."/>
            <person name="Detter J.C."/>
            <person name="Hammon N."/>
            <person name="Israni S."/>
            <person name="Pitluck S."/>
            <person name="Brettin T."/>
            <person name="Bruce D."/>
            <person name="Han C."/>
            <person name="Tapia R."/>
            <person name="Gilna P."/>
            <person name="Schmutz J."/>
            <person name="Larimer F."/>
            <person name="Land M."/>
            <person name="Kyrpides N.C."/>
            <person name="Mavromatis K."/>
            <person name="Richardson P."/>
            <person name="Rohde M."/>
            <person name="Goker M."/>
            <person name="Klenk H.P."/>
            <person name="Zhang Y."/>
            <person name="Roberts G.P."/>
            <person name="Reslewic S."/>
            <person name="Schwartz D.C."/>
        </authorList>
    </citation>
    <scope>NUCLEOTIDE SEQUENCE [LARGE SCALE GENOMIC DNA]</scope>
    <source>
        <strain evidence="19">ATCC 11170 / ATH 1.1.1 / DSM 467 / LMG 4362 / NCIMB 8255 / S1</strain>
    </source>
</reference>
<keyword evidence="7 15" id="KW-0540">Nuclease</keyword>
<keyword evidence="6 15" id="KW-0819">tRNA processing</keyword>
<evidence type="ECO:0000256" key="5">
    <source>
        <dbReference type="ARBA" id="ARBA00022552"/>
    </source>
</evidence>
<comment type="function">
    <text evidence="15">Endoribonuclease that plays a central role in RNA processing and decay. Required for the maturation of 5S and 16S rRNAs and the majority of tRNAs. Also involved in the degradation of most mRNAs.</text>
</comment>
<feature type="compositionally biased region" description="Basic residues" evidence="16">
    <location>
        <begin position="753"/>
        <end position="763"/>
    </location>
</feature>
<feature type="region of interest" description="Required for zinc-mediated homotetramerization and catalytic activity" evidence="15">
    <location>
        <begin position="450"/>
        <end position="453"/>
    </location>
</feature>
<feature type="binding site" evidence="15">
    <location>
        <position position="349"/>
    </location>
    <ligand>
        <name>Mg(2+)</name>
        <dbReference type="ChEBI" id="CHEBI:18420"/>
        <note>catalytic</note>
    </ligand>
</feature>
<dbReference type="Gene3D" id="2.40.50.140">
    <property type="entry name" value="Nucleic acid-binding proteins"/>
    <property type="match status" value="1"/>
</dbReference>
<evidence type="ECO:0000313" key="19">
    <source>
        <dbReference type="Proteomes" id="UP000001929"/>
    </source>
</evidence>
<feature type="compositionally biased region" description="Low complexity" evidence="16">
    <location>
        <begin position="789"/>
        <end position="806"/>
    </location>
</feature>
<dbReference type="InterPro" id="IPR012340">
    <property type="entry name" value="NA-bd_OB-fold"/>
</dbReference>
<feature type="binding site" evidence="15">
    <location>
        <position position="450"/>
    </location>
    <ligand>
        <name>Zn(2+)</name>
        <dbReference type="ChEBI" id="CHEBI:29105"/>
        <note>ligand shared between dimeric partners</note>
    </ligand>
</feature>
<keyword evidence="11 15" id="KW-0378">Hydrolase</keyword>
<feature type="compositionally biased region" description="Basic residues" evidence="16">
    <location>
        <begin position="595"/>
        <end position="605"/>
    </location>
</feature>
<evidence type="ECO:0000256" key="6">
    <source>
        <dbReference type="ARBA" id="ARBA00022694"/>
    </source>
</evidence>
<dbReference type="Pfam" id="PF10150">
    <property type="entry name" value="RNase_E_G"/>
    <property type="match status" value="1"/>
</dbReference>
<evidence type="ECO:0000259" key="17">
    <source>
        <dbReference type="SMART" id="SM00316"/>
    </source>
</evidence>
<dbReference type="KEGG" id="rru:Rru_A2149"/>
<organism evidence="18 19">
    <name type="scientific">Rhodospirillum rubrum (strain ATCC 11170 / ATH 1.1.1 / DSM 467 / LMG 4362 / NCIMB 8255 / S1)</name>
    <dbReference type="NCBI Taxonomy" id="269796"/>
    <lineage>
        <taxon>Bacteria</taxon>
        <taxon>Pseudomonadati</taxon>
        <taxon>Pseudomonadota</taxon>
        <taxon>Alphaproteobacteria</taxon>
        <taxon>Rhodospirillales</taxon>
        <taxon>Rhodospirillaceae</taxon>
        <taxon>Rhodospirillum</taxon>
    </lineage>
</organism>
<dbReference type="GO" id="GO:0000287">
    <property type="term" value="F:magnesium ion binding"/>
    <property type="evidence" value="ECO:0007669"/>
    <property type="project" value="UniProtKB-UniRule"/>
</dbReference>
<feature type="compositionally biased region" description="Acidic residues" evidence="16">
    <location>
        <begin position="823"/>
        <end position="832"/>
    </location>
</feature>
<feature type="compositionally biased region" description="Pro residues" evidence="16">
    <location>
        <begin position="844"/>
        <end position="853"/>
    </location>
</feature>
<dbReference type="EnsemblBacteria" id="ABC22949">
    <property type="protein sequence ID" value="ABC22949"/>
    <property type="gene ID" value="Rru_A2149"/>
</dbReference>
<evidence type="ECO:0000256" key="13">
    <source>
        <dbReference type="ARBA" id="ARBA00022884"/>
    </source>
</evidence>
<evidence type="ECO:0000256" key="2">
    <source>
        <dbReference type="ARBA" id="ARBA00022475"/>
    </source>
</evidence>
<comment type="subcellular location">
    <subcellularLocation>
        <location evidence="15">Cytoplasm</location>
    </subcellularLocation>
    <subcellularLocation>
        <location evidence="15">Cell inner membrane</location>
        <topology evidence="15">Peripheral membrane protein</topology>
        <orientation evidence="15">Cytoplasmic side</orientation>
    </subcellularLocation>
</comment>
<dbReference type="GO" id="GO:0006364">
    <property type="term" value="P:rRNA processing"/>
    <property type="evidence" value="ECO:0007669"/>
    <property type="project" value="UniProtKB-UniRule"/>
</dbReference>
<feature type="compositionally biased region" description="Acidic residues" evidence="16">
    <location>
        <begin position="702"/>
        <end position="723"/>
    </location>
</feature>
<dbReference type="InterPro" id="IPR048583">
    <property type="entry name" value="RNase_E_G_thioredoxin-like"/>
</dbReference>
<feature type="compositionally biased region" description="Low complexity" evidence="16">
    <location>
        <begin position="854"/>
        <end position="872"/>
    </location>
</feature>
<dbReference type="Pfam" id="PF20833">
    <property type="entry name" value="RNase_E_G_Thio"/>
    <property type="match status" value="1"/>
</dbReference>
<evidence type="ECO:0000256" key="3">
    <source>
        <dbReference type="ARBA" id="ARBA00022490"/>
    </source>
</evidence>
<dbReference type="GO" id="GO:0009898">
    <property type="term" value="C:cytoplasmic side of plasma membrane"/>
    <property type="evidence" value="ECO:0007669"/>
    <property type="project" value="UniProtKB-UniRule"/>
</dbReference>
<evidence type="ECO:0000313" key="18">
    <source>
        <dbReference type="EMBL" id="ABC22949.1"/>
    </source>
</evidence>